<dbReference type="PANTHER" id="PTHR30126">
    <property type="entry name" value="HTH-TYPE TRANSCRIPTIONAL REGULATOR"/>
    <property type="match status" value="1"/>
</dbReference>
<feature type="non-terminal residue" evidence="6">
    <location>
        <position position="150"/>
    </location>
</feature>
<dbReference type="GO" id="GO:0006355">
    <property type="term" value="P:regulation of DNA-templated transcription"/>
    <property type="evidence" value="ECO:0007669"/>
    <property type="project" value="TreeGrafter"/>
</dbReference>
<sequence>MDEMEREVRDLELGLPSRIRVGALAPYRGDELNRCLAAFAKSHPRVTLDVALGSHEFLWDGLQHGRLDVALCDQRRAPSSSYEYAYLGQSRYWIEASEASPYAWALELSPMQLTDVPIILVASNRQREAERDYCTNVLGFRSEFLFVPSI</sequence>
<evidence type="ECO:0000256" key="3">
    <source>
        <dbReference type="ARBA" id="ARBA00023125"/>
    </source>
</evidence>
<dbReference type="SUPFAM" id="SSF53850">
    <property type="entry name" value="Periplasmic binding protein-like II"/>
    <property type="match status" value="1"/>
</dbReference>
<reference evidence="6" key="1">
    <citation type="journal article" date="2012" name="PLoS ONE">
        <title>Gene sets for utilization of primary and secondary nutrition supplies in the distal gut of endangered iberian lynx.</title>
        <authorList>
            <person name="Alcaide M."/>
            <person name="Messina E."/>
            <person name="Richter M."/>
            <person name="Bargiela R."/>
            <person name="Peplies J."/>
            <person name="Huws S.A."/>
            <person name="Newbold C.J."/>
            <person name="Golyshin P.N."/>
            <person name="Simon M.A."/>
            <person name="Lopez G."/>
            <person name="Yakimov M.M."/>
            <person name="Ferrer M."/>
        </authorList>
    </citation>
    <scope>NUCLEOTIDE SEQUENCE</scope>
</reference>
<organism evidence="6">
    <name type="scientific">gut metagenome</name>
    <dbReference type="NCBI Taxonomy" id="749906"/>
    <lineage>
        <taxon>unclassified sequences</taxon>
        <taxon>metagenomes</taxon>
        <taxon>organismal metagenomes</taxon>
    </lineage>
</organism>
<keyword evidence="3" id="KW-0238">DNA-binding</keyword>
<dbReference type="CDD" id="cd05466">
    <property type="entry name" value="PBP2_LTTR_substrate"/>
    <property type="match status" value="1"/>
</dbReference>
<dbReference type="InterPro" id="IPR005119">
    <property type="entry name" value="LysR_subst-bd"/>
</dbReference>
<dbReference type="EMBL" id="AMCI01004981">
    <property type="protein sequence ID" value="EJW97015.1"/>
    <property type="molecule type" value="Genomic_DNA"/>
</dbReference>
<evidence type="ECO:0000256" key="1">
    <source>
        <dbReference type="ARBA" id="ARBA00009437"/>
    </source>
</evidence>
<protein>
    <submittedName>
        <fullName evidence="6">Transcription regulator</fullName>
    </submittedName>
</protein>
<evidence type="ECO:0000256" key="2">
    <source>
        <dbReference type="ARBA" id="ARBA00023015"/>
    </source>
</evidence>
<evidence type="ECO:0000259" key="5">
    <source>
        <dbReference type="Pfam" id="PF03466"/>
    </source>
</evidence>
<gene>
    <name evidence="6" type="ORF">EVA_14878</name>
</gene>
<proteinExistence type="inferred from homology"/>
<dbReference type="Pfam" id="PF03466">
    <property type="entry name" value="LysR_substrate"/>
    <property type="match status" value="1"/>
</dbReference>
<keyword evidence="2" id="KW-0805">Transcription regulation</keyword>
<evidence type="ECO:0000256" key="4">
    <source>
        <dbReference type="ARBA" id="ARBA00023163"/>
    </source>
</evidence>
<comment type="caution">
    <text evidence="6">The sequence shown here is derived from an EMBL/GenBank/DDBJ whole genome shotgun (WGS) entry which is preliminary data.</text>
</comment>
<comment type="similarity">
    <text evidence="1">Belongs to the LysR transcriptional regulatory family.</text>
</comment>
<dbReference type="AlphaFoldDB" id="J9CAQ7"/>
<keyword evidence="4" id="KW-0804">Transcription</keyword>
<accession>J9CAQ7</accession>
<dbReference type="GO" id="GO:0000976">
    <property type="term" value="F:transcription cis-regulatory region binding"/>
    <property type="evidence" value="ECO:0007669"/>
    <property type="project" value="TreeGrafter"/>
</dbReference>
<feature type="domain" description="LysR substrate-binding" evidence="5">
    <location>
        <begin position="17"/>
        <end position="126"/>
    </location>
</feature>
<dbReference type="Gene3D" id="3.40.190.10">
    <property type="entry name" value="Periplasmic binding protein-like II"/>
    <property type="match status" value="2"/>
</dbReference>
<name>J9CAQ7_9ZZZZ</name>
<evidence type="ECO:0000313" key="6">
    <source>
        <dbReference type="EMBL" id="EJW97015.1"/>
    </source>
</evidence>
<dbReference type="PANTHER" id="PTHR30126:SF40">
    <property type="entry name" value="HTH-TYPE TRANSCRIPTIONAL REGULATOR GLTR"/>
    <property type="match status" value="1"/>
</dbReference>